<keyword evidence="3" id="KW-0328">Glycosyltransferase</keyword>
<dbReference type="GO" id="GO:0035251">
    <property type="term" value="F:UDP-glucosyltransferase activity"/>
    <property type="evidence" value="ECO:0007669"/>
    <property type="project" value="InterPro"/>
</dbReference>
<keyword evidence="6" id="KW-1185">Reference proteome</keyword>
<accession>A0A835DHK1</accession>
<dbReference type="InterPro" id="IPR050481">
    <property type="entry name" value="UDP-glycosyltransf_plant"/>
</dbReference>
<evidence type="ECO:0000313" key="6">
    <source>
        <dbReference type="Proteomes" id="UP000655225"/>
    </source>
</evidence>
<evidence type="ECO:0000256" key="1">
    <source>
        <dbReference type="ARBA" id="ARBA00009995"/>
    </source>
</evidence>
<proteinExistence type="inferred from homology"/>
<dbReference type="PROSITE" id="PS00375">
    <property type="entry name" value="UDPGT"/>
    <property type="match status" value="1"/>
</dbReference>
<dbReference type="SUPFAM" id="SSF53756">
    <property type="entry name" value="UDP-Glycosyltransferase/glycogen phosphorylase"/>
    <property type="match status" value="1"/>
</dbReference>
<dbReference type="CDD" id="cd03784">
    <property type="entry name" value="GT1_Gtf-like"/>
    <property type="match status" value="1"/>
</dbReference>
<dbReference type="AlphaFoldDB" id="A0A835DHK1"/>
<organism evidence="5 6">
    <name type="scientific">Tetracentron sinense</name>
    <name type="common">Spur-leaf</name>
    <dbReference type="NCBI Taxonomy" id="13715"/>
    <lineage>
        <taxon>Eukaryota</taxon>
        <taxon>Viridiplantae</taxon>
        <taxon>Streptophyta</taxon>
        <taxon>Embryophyta</taxon>
        <taxon>Tracheophyta</taxon>
        <taxon>Spermatophyta</taxon>
        <taxon>Magnoliopsida</taxon>
        <taxon>Trochodendrales</taxon>
        <taxon>Trochodendraceae</taxon>
        <taxon>Tetracentron</taxon>
    </lineage>
</organism>
<evidence type="ECO:0000256" key="2">
    <source>
        <dbReference type="ARBA" id="ARBA00022679"/>
    </source>
</evidence>
<reference evidence="5 6" key="1">
    <citation type="submission" date="2020-04" db="EMBL/GenBank/DDBJ databases">
        <title>Plant Genome Project.</title>
        <authorList>
            <person name="Zhang R.-G."/>
        </authorList>
    </citation>
    <scope>NUCLEOTIDE SEQUENCE [LARGE SCALE GENOMIC DNA]</scope>
    <source>
        <strain evidence="5">YNK0</strain>
        <tissue evidence="5">Leaf</tissue>
    </source>
</reference>
<dbReference type="OrthoDB" id="5835829at2759"/>
<dbReference type="InterPro" id="IPR035595">
    <property type="entry name" value="UDP_glycos_trans_CS"/>
</dbReference>
<dbReference type="Pfam" id="PF00201">
    <property type="entry name" value="UDPGT"/>
    <property type="match status" value="1"/>
</dbReference>
<protein>
    <recommendedName>
        <fullName evidence="4">Glycosyltransferase</fullName>
        <ecNumber evidence="4">2.4.1.-</ecNumber>
    </recommendedName>
</protein>
<comment type="caution">
    <text evidence="5">The sequence shown here is derived from an EMBL/GenBank/DDBJ whole genome shotgun (WGS) entry which is preliminary data.</text>
</comment>
<dbReference type="Gene3D" id="3.40.50.2000">
    <property type="entry name" value="Glycogen Phosphorylase B"/>
    <property type="match status" value="2"/>
</dbReference>
<name>A0A835DHK1_TETSI</name>
<comment type="similarity">
    <text evidence="1 3">Belongs to the UDP-glycosyltransferase family.</text>
</comment>
<dbReference type="PANTHER" id="PTHR48049:SF65">
    <property type="entry name" value="ANTHOCYANIDIN 3-O-GLUCOSYLTRANSFERASE"/>
    <property type="match status" value="1"/>
</dbReference>
<dbReference type="Proteomes" id="UP000655225">
    <property type="component" value="Unassembled WGS sequence"/>
</dbReference>
<dbReference type="InterPro" id="IPR002213">
    <property type="entry name" value="UDP_glucos_trans"/>
</dbReference>
<evidence type="ECO:0000313" key="5">
    <source>
        <dbReference type="EMBL" id="KAF8400369.1"/>
    </source>
</evidence>
<evidence type="ECO:0000256" key="3">
    <source>
        <dbReference type="RuleBase" id="RU003718"/>
    </source>
</evidence>
<dbReference type="PANTHER" id="PTHR48049">
    <property type="entry name" value="GLYCOSYLTRANSFERASE"/>
    <property type="match status" value="1"/>
</dbReference>
<dbReference type="EMBL" id="JABCRI010000009">
    <property type="protein sequence ID" value="KAF8400369.1"/>
    <property type="molecule type" value="Genomic_DNA"/>
</dbReference>
<dbReference type="EC" id="2.4.1.-" evidence="4"/>
<dbReference type="OMA" id="MHRVMSL"/>
<keyword evidence="2 3" id="KW-0808">Transferase</keyword>
<gene>
    <name evidence="5" type="ORF">HHK36_013667</name>
</gene>
<sequence length="461" mass="51101">MPQTSHQDSSTKPHVIVLAFPFGSHAAPLHTLVRKLATEARHVTFSFFNTEESNSSISVLESEDLDNLKAYNVPDGVPENYVFTGRRQEAIGLFMKSTQGNYKRAIHVAIGAKKISCVMSDGLLSFVAGEMAEEMKVPWVPFWIPASFTLYTHVHTDLIRRRIGTAIDATVGREDELINFLLGMSEFRIGDLQKEIVGADLDLPVAIAAHRMVQMLPRAAAVVINSYEELNPTITDYFKSKFQKCLNVGPFTIMPSEPSDSDQNGCLLWLDGQKARSVAFVSFGRALSPADHEIAALAEALEASGVPFLWSLKKSLWTVLPDGFLERTEGKGKLVSWAPQVEILVHPAVGVFVTHCGWNSVVESVMGRVPMICRPIFADHNLNARMVTDVWRIGVRLEGRVFTRDGTLRALDLIFDDEKARKKMREKMGVIKEMMIKAIGPGGSSSENFKTLLELISNLEA</sequence>
<evidence type="ECO:0000256" key="4">
    <source>
        <dbReference type="RuleBase" id="RU362057"/>
    </source>
</evidence>
<dbReference type="FunFam" id="3.40.50.2000:FF:000056">
    <property type="entry name" value="Glycosyltransferase"/>
    <property type="match status" value="1"/>
</dbReference>